<sequence length="375" mass="41552">METAHIYIYGEIGWIQDKNSSEYGIVTLSDVKRQYDAQKDCKDVKVHIHTIGGVVWEGFAIHDFLRSLGKPITTVIEGVCYSIGTVISLAGDTRIMTSNSEFMIHMPWGMVSGESADIQKYADSLKKDEHKAADFYAAKTKITKEEALELMKVETFMTPEETLEKGFITEIAIAMRAVAKYKPKSSKMSKKDDNKKKVNGLMKSIEGAFNKFFGNDGAPQLKMVVDANGVEIDFTELEEDDTPAVGDKATIDGAAAEGEHVMPSGETYVFAAGSLTEIKPADEGGDDSEEMQQLQTENAQLKKDLAAEKKAHKALQKANKKLESDTAATKKMVETMQADFKKLKKSIGSDFDTDPKNRKDPEKTTKSRKVFKDKE</sequence>
<keyword evidence="7" id="KW-0175">Coiled coil</keyword>
<evidence type="ECO:0000313" key="10">
    <source>
        <dbReference type="Proteomes" id="UP000229433"/>
    </source>
</evidence>
<dbReference type="Gene3D" id="3.90.226.10">
    <property type="entry name" value="2-enoyl-CoA Hydratase, Chain A, domain 1"/>
    <property type="match status" value="1"/>
</dbReference>
<feature type="coiled-coil region" evidence="7">
    <location>
        <begin position="291"/>
        <end position="325"/>
    </location>
</feature>
<evidence type="ECO:0000256" key="4">
    <source>
        <dbReference type="ARBA" id="ARBA00022801"/>
    </source>
</evidence>
<dbReference type="GO" id="GO:0006515">
    <property type="term" value="P:protein quality control for misfolded or incompletely synthesized proteins"/>
    <property type="evidence" value="ECO:0007669"/>
    <property type="project" value="TreeGrafter"/>
</dbReference>
<comment type="similarity">
    <text evidence="1 6">Belongs to the peptidase S14 family.</text>
</comment>
<feature type="region of interest" description="Disordered" evidence="8">
    <location>
        <begin position="343"/>
        <end position="375"/>
    </location>
</feature>
<gene>
    <name evidence="9" type="ORF">CJ305_18740</name>
</gene>
<dbReference type="InterPro" id="IPR029045">
    <property type="entry name" value="ClpP/crotonase-like_dom_sf"/>
</dbReference>
<evidence type="ECO:0000256" key="6">
    <source>
        <dbReference type="RuleBase" id="RU003567"/>
    </source>
</evidence>
<evidence type="ECO:0000256" key="2">
    <source>
        <dbReference type="ARBA" id="ARBA00022490"/>
    </source>
</evidence>
<dbReference type="GO" id="GO:0009368">
    <property type="term" value="C:endopeptidase Clp complex"/>
    <property type="evidence" value="ECO:0007669"/>
    <property type="project" value="TreeGrafter"/>
</dbReference>
<dbReference type="PANTHER" id="PTHR10381:SF70">
    <property type="entry name" value="ATP-DEPENDENT CLP PROTEASE PROTEOLYTIC SUBUNIT"/>
    <property type="match status" value="1"/>
</dbReference>
<evidence type="ECO:0000256" key="5">
    <source>
        <dbReference type="ARBA" id="ARBA00022825"/>
    </source>
</evidence>
<keyword evidence="10" id="KW-1185">Reference proteome</keyword>
<feature type="compositionally biased region" description="Basic and acidic residues" evidence="8">
    <location>
        <begin position="353"/>
        <end position="375"/>
    </location>
</feature>
<dbReference type="GO" id="GO:0051117">
    <property type="term" value="F:ATPase binding"/>
    <property type="evidence" value="ECO:0007669"/>
    <property type="project" value="TreeGrafter"/>
</dbReference>
<keyword evidence="2" id="KW-0963">Cytoplasm</keyword>
<evidence type="ECO:0000256" key="8">
    <source>
        <dbReference type="SAM" id="MobiDB-lite"/>
    </source>
</evidence>
<keyword evidence="4" id="KW-0378">Hydrolase</keyword>
<dbReference type="GO" id="GO:0004252">
    <property type="term" value="F:serine-type endopeptidase activity"/>
    <property type="evidence" value="ECO:0007669"/>
    <property type="project" value="InterPro"/>
</dbReference>
<dbReference type="AlphaFoldDB" id="A0A2G1VLR6"/>
<dbReference type="InterPro" id="IPR023562">
    <property type="entry name" value="ClpP/TepA"/>
</dbReference>
<accession>A0A2G1VLR6</accession>
<dbReference type="InterPro" id="IPR001907">
    <property type="entry name" value="ClpP"/>
</dbReference>
<keyword evidence="3" id="KW-0645">Protease</keyword>
<dbReference type="GO" id="GO:0004176">
    <property type="term" value="F:ATP-dependent peptidase activity"/>
    <property type="evidence" value="ECO:0007669"/>
    <property type="project" value="InterPro"/>
</dbReference>
<evidence type="ECO:0000256" key="1">
    <source>
        <dbReference type="ARBA" id="ARBA00007039"/>
    </source>
</evidence>
<dbReference type="EMBL" id="NQXA01000035">
    <property type="protein sequence ID" value="PHQ27705.1"/>
    <property type="molecule type" value="Genomic_DNA"/>
</dbReference>
<proteinExistence type="inferred from homology"/>
<reference evidence="9 10" key="1">
    <citation type="submission" date="2017-08" db="EMBL/GenBank/DDBJ databases">
        <title>The whole genome shortgun sequences of strain Leeuwenhoekiella nanhaiensis G18 from the South China Sea.</title>
        <authorList>
            <person name="Liu Q."/>
        </authorList>
    </citation>
    <scope>NUCLEOTIDE SEQUENCE [LARGE SCALE GENOMIC DNA]</scope>
    <source>
        <strain evidence="9 10">G18</strain>
    </source>
</reference>
<evidence type="ECO:0000256" key="3">
    <source>
        <dbReference type="ARBA" id="ARBA00022670"/>
    </source>
</evidence>
<name>A0A2G1VLR6_9FLAO</name>
<evidence type="ECO:0000256" key="7">
    <source>
        <dbReference type="SAM" id="Coils"/>
    </source>
</evidence>
<dbReference type="PRINTS" id="PR00127">
    <property type="entry name" value="CLPPROTEASEP"/>
</dbReference>
<dbReference type="CDD" id="cd07016">
    <property type="entry name" value="S14_ClpP_1"/>
    <property type="match status" value="1"/>
</dbReference>
<dbReference type="OrthoDB" id="1243473at2"/>
<keyword evidence="5" id="KW-0720">Serine protease</keyword>
<organism evidence="9 10">
    <name type="scientific">Leeuwenhoekiella nanhaiensis</name>
    <dbReference type="NCBI Taxonomy" id="1655491"/>
    <lineage>
        <taxon>Bacteria</taxon>
        <taxon>Pseudomonadati</taxon>
        <taxon>Bacteroidota</taxon>
        <taxon>Flavobacteriia</taxon>
        <taxon>Flavobacteriales</taxon>
        <taxon>Flavobacteriaceae</taxon>
        <taxon>Leeuwenhoekiella</taxon>
    </lineage>
</organism>
<dbReference type="NCBIfam" id="NF045542">
    <property type="entry name" value="Clp_rel_HeadMat"/>
    <property type="match status" value="1"/>
</dbReference>
<protein>
    <recommendedName>
        <fullName evidence="6">ATP-dependent Clp protease proteolytic subunit</fullName>
    </recommendedName>
</protein>
<dbReference type="Proteomes" id="UP000229433">
    <property type="component" value="Unassembled WGS sequence"/>
</dbReference>
<evidence type="ECO:0000313" key="9">
    <source>
        <dbReference type="EMBL" id="PHQ27705.1"/>
    </source>
</evidence>
<dbReference type="SUPFAM" id="SSF52096">
    <property type="entry name" value="ClpP/crotonase"/>
    <property type="match status" value="1"/>
</dbReference>
<dbReference type="PANTHER" id="PTHR10381">
    <property type="entry name" value="ATP-DEPENDENT CLP PROTEASE PROTEOLYTIC SUBUNIT"/>
    <property type="match status" value="1"/>
</dbReference>
<dbReference type="Pfam" id="PF00574">
    <property type="entry name" value="CLP_protease"/>
    <property type="match status" value="1"/>
</dbReference>
<dbReference type="RefSeq" id="WP_099647797.1">
    <property type="nucleotide sequence ID" value="NZ_KZ319314.1"/>
</dbReference>
<comment type="caution">
    <text evidence="9">The sequence shown here is derived from an EMBL/GenBank/DDBJ whole genome shotgun (WGS) entry which is preliminary data.</text>
</comment>